<reference evidence="1" key="1">
    <citation type="submission" date="2022-12" db="EMBL/GenBank/DDBJ databases">
        <authorList>
            <person name="Petersen C."/>
        </authorList>
    </citation>
    <scope>NUCLEOTIDE SEQUENCE</scope>
    <source>
        <strain evidence="1">IBT 21472</strain>
    </source>
</reference>
<reference evidence="1" key="2">
    <citation type="journal article" date="2023" name="IMA Fungus">
        <title>Comparative genomic study of the Penicillium genus elucidates a diverse pangenome and 15 lateral gene transfer events.</title>
        <authorList>
            <person name="Petersen C."/>
            <person name="Sorensen T."/>
            <person name="Nielsen M.R."/>
            <person name="Sondergaard T.E."/>
            <person name="Sorensen J.L."/>
            <person name="Fitzpatrick D.A."/>
            <person name="Frisvad J.C."/>
            <person name="Nielsen K.L."/>
        </authorList>
    </citation>
    <scope>NUCLEOTIDE SEQUENCE</scope>
    <source>
        <strain evidence="1">IBT 21472</strain>
    </source>
</reference>
<gene>
    <name evidence="1" type="ORF">N7476_004533</name>
</gene>
<proteinExistence type="predicted"/>
<evidence type="ECO:0000313" key="1">
    <source>
        <dbReference type="EMBL" id="KAJ5321531.1"/>
    </source>
</evidence>
<evidence type="ECO:0000313" key="2">
    <source>
        <dbReference type="Proteomes" id="UP001147746"/>
    </source>
</evidence>
<organism evidence="1 2">
    <name type="scientific">Penicillium atrosanguineum</name>
    <dbReference type="NCBI Taxonomy" id="1132637"/>
    <lineage>
        <taxon>Eukaryota</taxon>
        <taxon>Fungi</taxon>
        <taxon>Dikarya</taxon>
        <taxon>Ascomycota</taxon>
        <taxon>Pezizomycotina</taxon>
        <taxon>Eurotiomycetes</taxon>
        <taxon>Eurotiomycetidae</taxon>
        <taxon>Eurotiales</taxon>
        <taxon>Aspergillaceae</taxon>
        <taxon>Penicillium</taxon>
    </lineage>
</organism>
<name>A0A9W9Q085_9EURO</name>
<dbReference type="AlphaFoldDB" id="A0A9W9Q085"/>
<sequence>MQGSFLTEDYRNSAGKHRFASPQMIFLTEQLDQIHGIESKSGDEICVVVVVQAKSEGSDFEKRWATHASYCLSICPKYTRNRVVPLKYSQIGTIFAGTQFDPSRVVASGGYEEFCFGGHAEAEDFFHRYGNKLGESYSQFLDDTQSCCYAFDRLVQFADSDRGLWQKAFGLVVSTGLRAKVYWGLP</sequence>
<protein>
    <submittedName>
        <fullName evidence="1">Uncharacterized protein</fullName>
    </submittedName>
</protein>
<accession>A0A9W9Q085</accession>
<dbReference type="Proteomes" id="UP001147746">
    <property type="component" value="Unassembled WGS sequence"/>
</dbReference>
<keyword evidence="2" id="KW-1185">Reference proteome</keyword>
<dbReference type="EMBL" id="JAPZBO010000003">
    <property type="protein sequence ID" value="KAJ5321531.1"/>
    <property type="molecule type" value="Genomic_DNA"/>
</dbReference>
<comment type="caution">
    <text evidence="1">The sequence shown here is derived from an EMBL/GenBank/DDBJ whole genome shotgun (WGS) entry which is preliminary data.</text>
</comment>